<dbReference type="EMBL" id="JAWWNJ010000240">
    <property type="protein sequence ID" value="KAK6968931.1"/>
    <property type="molecule type" value="Genomic_DNA"/>
</dbReference>
<evidence type="ECO:0000256" key="1">
    <source>
        <dbReference type="SAM" id="Coils"/>
    </source>
</evidence>
<protein>
    <submittedName>
        <fullName evidence="3">Uncharacterized protein</fullName>
    </submittedName>
</protein>
<feature type="region of interest" description="Disordered" evidence="2">
    <location>
        <begin position="435"/>
        <end position="471"/>
    </location>
</feature>
<evidence type="ECO:0000256" key="2">
    <source>
        <dbReference type="SAM" id="MobiDB-lite"/>
    </source>
</evidence>
<proteinExistence type="predicted"/>
<keyword evidence="1" id="KW-0175">Coiled coil</keyword>
<feature type="compositionally biased region" description="Basic residues" evidence="2">
    <location>
        <begin position="457"/>
        <end position="471"/>
    </location>
</feature>
<feature type="coiled-coil region" evidence="1">
    <location>
        <begin position="378"/>
        <end position="412"/>
    </location>
</feature>
<feature type="compositionally biased region" description="Acidic residues" evidence="2">
    <location>
        <begin position="183"/>
        <end position="196"/>
    </location>
</feature>
<keyword evidence="4" id="KW-1185">Reference proteome</keyword>
<feature type="region of interest" description="Disordered" evidence="2">
    <location>
        <begin position="140"/>
        <end position="196"/>
    </location>
</feature>
<dbReference type="Proteomes" id="UP001362999">
    <property type="component" value="Unassembled WGS sequence"/>
</dbReference>
<accession>A0AAV9Z1Q5</accession>
<gene>
    <name evidence="3" type="ORF">R3P38DRAFT_3244511</name>
</gene>
<dbReference type="AlphaFoldDB" id="A0AAV9Z1Q5"/>
<comment type="caution">
    <text evidence="3">The sequence shown here is derived from an EMBL/GenBank/DDBJ whole genome shotgun (WGS) entry which is preliminary data.</text>
</comment>
<reference evidence="3 4" key="1">
    <citation type="journal article" date="2024" name="J Genomics">
        <title>Draft genome sequencing and assembly of Favolaschia claudopus CIRM-BRFM 2984 isolated from oak limbs.</title>
        <authorList>
            <person name="Navarro D."/>
            <person name="Drula E."/>
            <person name="Chaduli D."/>
            <person name="Cazenave R."/>
            <person name="Ahrendt S."/>
            <person name="Wang J."/>
            <person name="Lipzen A."/>
            <person name="Daum C."/>
            <person name="Barry K."/>
            <person name="Grigoriev I.V."/>
            <person name="Favel A."/>
            <person name="Rosso M.N."/>
            <person name="Martin F."/>
        </authorList>
    </citation>
    <scope>NUCLEOTIDE SEQUENCE [LARGE SCALE GENOMIC DNA]</scope>
    <source>
        <strain evidence="3 4">CIRM-BRFM 2984</strain>
    </source>
</reference>
<organism evidence="3 4">
    <name type="scientific">Favolaschia claudopus</name>
    <dbReference type="NCBI Taxonomy" id="2862362"/>
    <lineage>
        <taxon>Eukaryota</taxon>
        <taxon>Fungi</taxon>
        <taxon>Dikarya</taxon>
        <taxon>Basidiomycota</taxon>
        <taxon>Agaricomycotina</taxon>
        <taxon>Agaricomycetes</taxon>
        <taxon>Agaricomycetidae</taxon>
        <taxon>Agaricales</taxon>
        <taxon>Marasmiineae</taxon>
        <taxon>Mycenaceae</taxon>
        <taxon>Favolaschia</taxon>
    </lineage>
</organism>
<evidence type="ECO:0000313" key="3">
    <source>
        <dbReference type="EMBL" id="KAK6968931.1"/>
    </source>
</evidence>
<name>A0AAV9Z1Q5_9AGAR</name>
<evidence type="ECO:0000313" key="4">
    <source>
        <dbReference type="Proteomes" id="UP001362999"/>
    </source>
</evidence>
<sequence>MDKLNVDDMKHAPWPLDLAELAPSLLLFGHTGPTIVGGRETWDQLFTDEGEKGTTKEMRDTFQFFQSRFSLRDDISFIQKLSLKPAVDLTPTEHALLVQEFGAINPLVEYLEKRRASGFFQCGPKAAKALKSKKKKAAAAKKITKQQTKQQTIDQMFKSKTSAPAESDSDDDDLFGGSLPPLTDDEEDESDLEEDLDKVDDFGEIQKYVDPEMKSLQLKNWTLVRDVNRPKIKTRLCISGDGSSWTVLKPPRSSAKLSPDDEPIDAFRQKVDTLWWLETLTRIKENTRLYTVGPMDFCGHARAMKRGRGWIIAPCFFHPSLSKAHQLAVHNSWLSIGTWRVGYPKFSKAAMKKEVKLRKEARDELKGKKYTAVDFTKLVQRKRAAKRLEERLKQAKKAAEVAEKKVKKRRGKTAMKDVDVVPAAMPFAFKSERLNNLGGDEEGRARLKHRATESLGIKRRAKRGSKKGSKK</sequence>